<reference evidence="2 3" key="1">
    <citation type="submission" date="2016-06" db="EMBL/GenBank/DDBJ databases">
        <authorList>
            <consortium name="Pathogen Informatics"/>
        </authorList>
    </citation>
    <scope>NUCLEOTIDE SEQUENCE [LARGE SCALE GENOMIC DNA]</scope>
</reference>
<dbReference type="VEuPathDB" id="PlasmoDB:PocGH01_00161400"/>
<evidence type="ECO:0000313" key="3">
    <source>
        <dbReference type="Proteomes" id="UP000243200"/>
    </source>
</evidence>
<feature type="region of interest" description="Disordered" evidence="1">
    <location>
        <begin position="186"/>
        <end position="242"/>
    </location>
</feature>
<sequence>MLTIKSSSNDDISENDLPSVKFENELKTLMNYTTLEGYVKKQTTIQDIDKWIQSFQSKVEQYLKDSSGDTSLDYDKRCKHFNYLINITISKITSLSHGIVKTNEWSHKIKDWRNSDYIKKKISDIQRSKQCQNILKNISTRKELLTTIFEDEKGKAHKYTEINEACSIKNLNTIFPSITCSSSIEPASETDAHTASDNDVDTGESSDRLRTQSSDSSRDLSNFRQESFTVTGESESSSDSSSDAIGLVSLPIFGVLALSFVLYRYTPLGSKFHASFRNNEDISINKDYEATNEMLSNISKYNDLYSENM</sequence>
<evidence type="ECO:0000256" key="1">
    <source>
        <dbReference type="SAM" id="MobiDB-lite"/>
    </source>
</evidence>
<dbReference type="EMBL" id="FLRJ01000119">
    <property type="protein sequence ID" value="SBT72713.1"/>
    <property type="molecule type" value="Genomic_DNA"/>
</dbReference>
<feature type="compositionally biased region" description="Polar residues" evidence="1">
    <location>
        <begin position="211"/>
        <end position="232"/>
    </location>
</feature>
<proteinExistence type="predicted"/>
<dbReference type="AlphaFoldDB" id="A0A1C3KGB1"/>
<dbReference type="Proteomes" id="UP000243200">
    <property type="component" value="Unassembled WGS sequence"/>
</dbReference>
<dbReference type="VEuPathDB" id="PlasmoDB:POWCR01_000047800"/>
<evidence type="ECO:0000313" key="2">
    <source>
        <dbReference type="EMBL" id="SBT72713.1"/>
    </source>
</evidence>
<feature type="compositionally biased region" description="Low complexity" evidence="1">
    <location>
        <begin position="233"/>
        <end position="242"/>
    </location>
</feature>
<feature type="non-terminal residue" evidence="2">
    <location>
        <position position="309"/>
    </location>
</feature>
<evidence type="ECO:0008006" key="4">
    <source>
        <dbReference type="Google" id="ProtNLM"/>
    </source>
</evidence>
<gene>
    <name evidence="2" type="primary">PowCR01_000047800</name>
    <name evidence="2" type="ORF">POWCR01_000047800</name>
</gene>
<name>A0A1C3KGB1_PLAOA</name>
<accession>A0A1C3KGB1</accession>
<organism evidence="2 3">
    <name type="scientific">Plasmodium ovale</name>
    <name type="common">malaria parasite P. ovale</name>
    <dbReference type="NCBI Taxonomy" id="36330"/>
    <lineage>
        <taxon>Eukaryota</taxon>
        <taxon>Sar</taxon>
        <taxon>Alveolata</taxon>
        <taxon>Apicomplexa</taxon>
        <taxon>Aconoidasida</taxon>
        <taxon>Haemosporida</taxon>
        <taxon>Plasmodiidae</taxon>
        <taxon>Plasmodium</taxon>
        <taxon>Plasmodium (Plasmodium)</taxon>
    </lineage>
</organism>
<dbReference type="OrthoDB" id="389246at2759"/>
<protein>
    <recommendedName>
        <fullName evidence="4">PIR protein</fullName>
    </recommendedName>
</protein>